<evidence type="ECO:0000313" key="2">
    <source>
        <dbReference type="Proteomes" id="UP000004095"/>
    </source>
</evidence>
<dbReference type="EMBL" id="AAWS01000014">
    <property type="protein sequence ID" value="EAY28845.1"/>
    <property type="molecule type" value="Genomic_DNA"/>
</dbReference>
<proteinExistence type="predicted"/>
<sequence>MNHSFTEVQQLVTTRFASLEAFILYLDELLERLAWAYAGRYQNQTHSVFDYDLIKSLKQALIQDLQGVELLFCPPPLPPPEPNDYNIRPSFLRPLVTSATKAHRIAKARGIDKYEVGFEYGKAVLVLDWSEQDFDDYYRAGGKIWGNYNEHGQFVARMLHLM</sequence>
<name>A1ZLU1_MICM2</name>
<dbReference type="AlphaFoldDB" id="A1ZLU1"/>
<organism evidence="1 2">
    <name type="scientific">Microscilla marina ATCC 23134</name>
    <dbReference type="NCBI Taxonomy" id="313606"/>
    <lineage>
        <taxon>Bacteria</taxon>
        <taxon>Pseudomonadati</taxon>
        <taxon>Bacteroidota</taxon>
        <taxon>Cytophagia</taxon>
        <taxon>Cytophagales</taxon>
        <taxon>Microscillaceae</taxon>
        <taxon>Microscilla</taxon>
    </lineage>
</organism>
<reference evidence="1 2" key="1">
    <citation type="submission" date="2007-01" db="EMBL/GenBank/DDBJ databases">
        <authorList>
            <person name="Haygood M."/>
            <person name="Podell S."/>
            <person name="Anderson C."/>
            <person name="Hopkinson B."/>
            <person name="Roe K."/>
            <person name="Barbeau K."/>
            <person name="Gaasterland T."/>
            <person name="Ferriera S."/>
            <person name="Johnson J."/>
            <person name="Kravitz S."/>
            <person name="Beeson K."/>
            <person name="Sutton G."/>
            <person name="Rogers Y.-H."/>
            <person name="Friedman R."/>
            <person name="Frazier M."/>
            <person name="Venter J.C."/>
        </authorList>
    </citation>
    <scope>NUCLEOTIDE SEQUENCE [LARGE SCALE GENOMIC DNA]</scope>
    <source>
        <strain evidence="1 2">ATCC 23134</strain>
    </source>
</reference>
<keyword evidence="2" id="KW-1185">Reference proteome</keyword>
<accession>A1ZLU1</accession>
<dbReference type="Proteomes" id="UP000004095">
    <property type="component" value="Unassembled WGS sequence"/>
</dbReference>
<gene>
    <name evidence="1" type="ORF">M23134_07943</name>
</gene>
<comment type="caution">
    <text evidence="1">The sequence shown here is derived from an EMBL/GenBank/DDBJ whole genome shotgun (WGS) entry which is preliminary data.</text>
</comment>
<evidence type="ECO:0000313" key="1">
    <source>
        <dbReference type="EMBL" id="EAY28845.1"/>
    </source>
</evidence>
<protein>
    <submittedName>
        <fullName evidence="1">Uncharacterized protein</fullName>
    </submittedName>
</protein>
<dbReference type="RefSeq" id="WP_002697656.1">
    <property type="nucleotide sequence ID" value="NZ_AAWS01000014.1"/>
</dbReference>